<dbReference type="InterPro" id="IPR027385">
    <property type="entry name" value="Beta-barrel_OMP"/>
</dbReference>
<name>A0ABT3YEP7_9HYPH</name>
<organism evidence="4 5">
    <name type="scientific">Hoeflea ulvae</name>
    <dbReference type="NCBI Taxonomy" id="2983764"/>
    <lineage>
        <taxon>Bacteria</taxon>
        <taxon>Pseudomonadati</taxon>
        <taxon>Pseudomonadota</taxon>
        <taxon>Alphaproteobacteria</taxon>
        <taxon>Hyphomicrobiales</taxon>
        <taxon>Rhizobiaceae</taxon>
        <taxon>Hoeflea</taxon>
    </lineage>
</organism>
<comment type="caution">
    <text evidence="4">The sequence shown here is derived from an EMBL/GenBank/DDBJ whole genome shotgun (WGS) entry which is preliminary data.</text>
</comment>
<dbReference type="RefSeq" id="WP_267612326.1">
    <property type="nucleotide sequence ID" value="NZ_JAOVZQ010000001.1"/>
</dbReference>
<sequence length="278" mass="30381">MKSLMNTVLAVGLVSLIVPAQAADLAPPYVEYPVIEATSGWYLRGDVGYTKTQDSKGEWDFWNQFVGVQGIDDTYRYDSLKLRDTVSAGVGVGYQINDHVRADATLDFFHAKVAGKTECPLMIKSDPAHALPFPADCHYDDSSTANILTAMANAYVDLKPVGRFRPYLGAGAGGAYVKYGTMSRQEVCELCPAAYTRYTAEQEGVGSVRAAVALMVGTSYDLTDRLKLDAGYRFMHIFGGDAYEYDSEDKAFGATGVQIRDNGFNVHQIRAGLRYALN</sequence>
<keyword evidence="1 2" id="KW-0732">Signal</keyword>
<feature type="domain" description="Outer membrane protein beta-barrel" evidence="3">
    <location>
        <begin position="13"/>
        <end position="273"/>
    </location>
</feature>
<evidence type="ECO:0000313" key="4">
    <source>
        <dbReference type="EMBL" id="MCY0094373.1"/>
    </source>
</evidence>
<evidence type="ECO:0000256" key="2">
    <source>
        <dbReference type="SAM" id="SignalP"/>
    </source>
</evidence>
<evidence type="ECO:0000259" key="3">
    <source>
        <dbReference type="Pfam" id="PF13505"/>
    </source>
</evidence>
<reference evidence="4" key="1">
    <citation type="submission" date="2022-10" db="EMBL/GenBank/DDBJ databases">
        <title>Hoeflea sp. J2-29, isolated from marine algae.</title>
        <authorList>
            <person name="Kristyanto S."/>
            <person name="Kim J.M."/>
            <person name="Jeon C.O."/>
        </authorList>
    </citation>
    <scope>NUCLEOTIDE SEQUENCE</scope>
    <source>
        <strain evidence="4">J2-29</strain>
    </source>
</reference>
<dbReference type="Pfam" id="PF13505">
    <property type="entry name" value="OMP_b-brl"/>
    <property type="match status" value="1"/>
</dbReference>
<dbReference type="SUPFAM" id="SSF56925">
    <property type="entry name" value="OMPA-like"/>
    <property type="match status" value="1"/>
</dbReference>
<dbReference type="EMBL" id="JAOVZQ010000001">
    <property type="protein sequence ID" value="MCY0094373.1"/>
    <property type="molecule type" value="Genomic_DNA"/>
</dbReference>
<accession>A0ABT3YEP7</accession>
<proteinExistence type="predicted"/>
<feature type="chain" id="PRO_5045642823" evidence="2">
    <location>
        <begin position="23"/>
        <end position="278"/>
    </location>
</feature>
<dbReference type="Proteomes" id="UP001081283">
    <property type="component" value="Unassembled WGS sequence"/>
</dbReference>
<protein>
    <submittedName>
        <fullName evidence="4">Porin family protein</fullName>
    </submittedName>
</protein>
<evidence type="ECO:0000256" key="1">
    <source>
        <dbReference type="ARBA" id="ARBA00022729"/>
    </source>
</evidence>
<dbReference type="Gene3D" id="2.40.160.20">
    <property type="match status" value="1"/>
</dbReference>
<keyword evidence="5" id="KW-1185">Reference proteome</keyword>
<dbReference type="InterPro" id="IPR011250">
    <property type="entry name" value="OMP/PagP_B-barrel"/>
</dbReference>
<gene>
    <name evidence="4" type="ORF">OEG82_10095</name>
</gene>
<evidence type="ECO:0000313" key="5">
    <source>
        <dbReference type="Proteomes" id="UP001081283"/>
    </source>
</evidence>
<feature type="signal peptide" evidence="2">
    <location>
        <begin position="1"/>
        <end position="22"/>
    </location>
</feature>